<name>W7MS33_GIBM7</name>
<sequence>MRSRQCAGFGSKAGSRLSLIKQREAEGGGAEHRLHYREAAHVGNFRCVMDGLDPRSADKPCDALSCPQAAHWLDTGICFSLPTILVPGMAQTVKRRIKCNAYILIERDACEAQPALLSCAPKGSHRVSSDSPSRSE</sequence>
<dbReference type="RefSeq" id="XP_018756745.1">
    <property type="nucleotide sequence ID" value="XM_018905891.1"/>
</dbReference>
<dbReference type="RefSeq" id="XP_018756744.1">
    <property type="nucleotide sequence ID" value="XM_018905890.1"/>
</dbReference>
<evidence type="ECO:0000313" key="1">
    <source>
        <dbReference type="EMBL" id="EWG50554.1"/>
    </source>
</evidence>
<proteinExistence type="predicted"/>
<dbReference type="AlphaFoldDB" id="W7MS33"/>
<dbReference type="EMBL" id="DS022254">
    <property type="protein sequence ID" value="EWG50556.1"/>
    <property type="molecule type" value="Genomic_DNA"/>
</dbReference>
<reference evidence="1 2" key="1">
    <citation type="journal article" date="2010" name="Nature">
        <title>Comparative genomics reveals mobile pathogenicity chromosomes in Fusarium.</title>
        <authorList>
            <person name="Ma L.J."/>
            <person name="van der Does H.C."/>
            <person name="Borkovich K.A."/>
            <person name="Coleman J.J."/>
            <person name="Daboussi M.J."/>
            <person name="Di Pietro A."/>
            <person name="Dufresne M."/>
            <person name="Freitag M."/>
            <person name="Grabherr M."/>
            <person name="Henrissat B."/>
            <person name="Houterman P.M."/>
            <person name="Kang S."/>
            <person name="Shim W.B."/>
            <person name="Woloshuk C."/>
            <person name="Xie X."/>
            <person name="Xu J.R."/>
            <person name="Antoniw J."/>
            <person name="Baker S.E."/>
            <person name="Bluhm B.H."/>
            <person name="Breakspear A."/>
            <person name="Brown D.W."/>
            <person name="Butchko R.A."/>
            <person name="Chapman S."/>
            <person name="Coulson R."/>
            <person name="Coutinho P.M."/>
            <person name="Danchin E.G."/>
            <person name="Diener A."/>
            <person name="Gale L.R."/>
            <person name="Gardiner D.M."/>
            <person name="Goff S."/>
            <person name="Hammond-Kosack K.E."/>
            <person name="Hilburn K."/>
            <person name="Hua-Van A."/>
            <person name="Jonkers W."/>
            <person name="Kazan K."/>
            <person name="Kodira C.D."/>
            <person name="Koehrsen M."/>
            <person name="Kumar L."/>
            <person name="Lee Y.H."/>
            <person name="Li L."/>
            <person name="Manners J.M."/>
            <person name="Miranda-Saavedra D."/>
            <person name="Mukherjee M."/>
            <person name="Park G."/>
            <person name="Park J."/>
            <person name="Park S.Y."/>
            <person name="Proctor R.H."/>
            <person name="Regev A."/>
            <person name="Ruiz-Roldan M.C."/>
            <person name="Sain D."/>
            <person name="Sakthikumar S."/>
            <person name="Sykes S."/>
            <person name="Schwartz D.C."/>
            <person name="Turgeon B.G."/>
            <person name="Wapinski I."/>
            <person name="Yoder O."/>
            <person name="Young S."/>
            <person name="Zeng Q."/>
            <person name="Zhou S."/>
            <person name="Galagan J."/>
            <person name="Cuomo C.A."/>
            <person name="Kistler H.C."/>
            <person name="Rep M."/>
        </authorList>
    </citation>
    <scope>NUCLEOTIDE SEQUENCE [LARGE SCALE GENOMIC DNA]</scope>
    <source>
        <strain evidence="1">7600</strain>
        <strain evidence="2">M3125 / FGSC 7600</strain>
    </source>
</reference>
<gene>
    <name evidence="1" type="ORF">FVEG_16652</name>
</gene>
<dbReference type="VEuPathDB" id="FungiDB:FVEG_16652"/>
<accession>W7MS33</accession>
<reference evidence="1" key="2">
    <citation type="submission" date="2013-11" db="EMBL/GenBank/DDBJ databases">
        <authorList>
            <consortium name="The Broad Institute Genome Sequencing Platform"/>
            <person name="Ma L.-J."/>
            <person name="Corby-Kistler H."/>
            <person name="Broz K."/>
            <person name="Gale L.R."/>
            <person name="Jonkers W."/>
            <person name="O'Donnell K."/>
            <person name="Ploetz R."/>
            <person name="Steinberg C."/>
            <person name="Schwartz D.C."/>
            <person name="VanEtten H."/>
            <person name="Zhou S."/>
            <person name="Young S.K."/>
            <person name="Zeng Q."/>
            <person name="Gargeya S."/>
            <person name="Fitzgerald M."/>
            <person name="Abouelleil A."/>
            <person name="Alvarado L."/>
            <person name="Chapman S.B."/>
            <person name="Gainer-Dewar J."/>
            <person name="Goldberg J."/>
            <person name="Griggs A."/>
            <person name="Gujja S."/>
            <person name="Hansen M."/>
            <person name="Howarth C."/>
            <person name="Imamovic A."/>
            <person name="Ireland A."/>
            <person name="Larimer J."/>
            <person name="McCowan C."/>
            <person name="Murphy C."/>
            <person name="Pearson M."/>
            <person name="Poon T.W."/>
            <person name="Priest M."/>
            <person name="Roberts A."/>
            <person name="Saif S."/>
            <person name="Shea T."/>
            <person name="Sykes S."/>
            <person name="Wortman J."/>
            <person name="Nusbaum C."/>
            <person name="Birren B."/>
        </authorList>
    </citation>
    <scope>NUCLEOTIDE SEQUENCE</scope>
    <source>
        <strain evidence="1">7600</strain>
    </source>
</reference>
<dbReference type="GeneID" id="30073528"/>
<keyword evidence="2" id="KW-1185">Reference proteome</keyword>
<protein>
    <submittedName>
        <fullName evidence="1">Uncharacterized protein</fullName>
    </submittedName>
</protein>
<dbReference type="EMBL" id="DS022254">
    <property type="protein sequence ID" value="EWG50553.1"/>
    <property type="molecule type" value="Genomic_DNA"/>
</dbReference>
<dbReference type="RefSeq" id="XP_018756747.1">
    <property type="nucleotide sequence ID" value="XM_018905893.1"/>
</dbReference>
<organism evidence="1 2">
    <name type="scientific">Gibberella moniliformis (strain M3125 / FGSC 7600)</name>
    <name type="common">Maize ear and stalk rot fungus</name>
    <name type="synonym">Fusarium verticillioides</name>
    <dbReference type="NCBI Taxonomy" id="334819"/>
    <lineage>
        <taxon>Eukaryota</taxon>
        <taxon>Fungi</taxon>
        <taxon>Dikarya</taxon>
        <taxon>Ascomycota</taxon>
        <taxon>Pezizomycotina</taxon>
        <taxon>Sordariomycetes</taxon>
        <taxon>Hypocreomycetidae</taxon>
        <taxon>Hypocreales</taxon>
        <taxon>Nectriaceae</taxon>
        <taxon>Fusarium</taxon>
        <taxon>Fusarium fujikuroi species complex</taxon>
    </lineage>
</organism>
<dbReference type="EMBL" id="DS022254">
    <property type="protein sequence ID" value="EWG50555.1"/>
    <property type="molecule type" value="Genomic_DNA"/>
</dbReference>
<dbReference type="EMBL" id="DS022254">
    <property type="protein sequence ID" value="EWG50554.1"/>
    <property type="molecule type" value="Genomic_DNA"/>
</dbReference>
<dbReference type="RefSeq" id="XP_018756746.1">
    <property type="nucleotide sequence ID" value="XM_018905892.1"/>
</dbReference>
<evidence type="ECO:0000313" key="2">
    <source>
        <dbReference type="Proteomes" id="UP000009096"/>
    </source>
</evidence>
<dbReference type="Proteomes" id="UP000009096">
    <property type="component" value="Chromosome 1"/>
</dbReference>
<dbReference type="KEGG" id="fvr:FVEG_16652"/>